<dbReference type="EMBL" id="CACRUU010000065">
    <property type="protein sequence ID" value="VYU07968.1"/>
    <property type="molecule type" value="Genomic_DNA"/>
</dbReference>
<feature type="transmembrane region" description="Helical" evidence="1">
    <location>
        <begin position="60"/>
        <end position="80"/>
    </location>
</feature>
<keyword evidence="1" id="KW-1133">Transmembrane helix</keyword>
<name>A0A6N3BYZ8_MEDGN</name>
<dbReference type="Proteomes" id="UP001212160">
    <property type="component" value="Unassembled WGS sequence"/>
</dbReference>
<organism evidence="3">
    <name type="scientific">Mediterraneibacter gnavus</name>
    <name type="common">Ruminococcus gnavus</name>
    <dbReference type="NCBI Taxonomy" id="33038"/>
    <lineage>
        <taxon>Bacteria</taxon>
        <taxon>Bacillati</taxon>
        <taxon>Bacillota</taxon>
        <taxon>Clostridia</taxon>
        <taxon>Lachnospirales</taxon>
        <taxon>Lachnospiraceae</taxon>
        <taxon>Mediterraneibacter</taxon>
    </lineage>
</organism>
<reference evidence="3" key="1">
    <citation type="submission" date="2019-11" db="EMBL/GenBank/DDBJ databases">
        <authorList>
            <person name="Feng L."/>
        </authorList>
    </citation>
    <scope>NUCLEOTIDE SEQUENCE</scope>
    <source>
        <strain evidence="3">RgnavusLFYP36</strain>
    </source>
</reference>
<dbReference type="RefSeq" id="WP_225084197.1">
    <property type="nucleotide sequence ID" value="NZ_BAABSA010000021.1"/>
</dbReference>
<evidence type="ECO:0000313" key="3">
    <source>
        <dbReference type="EMBL" id="VYU07968.1"/>
    </source>
</evidence>
<evidence type="ECO:0000256" key="1">
    <source>
        <dbReference type="SAM" id="Phobius"/>
    </source>
</evidence>
<reference evidence="2" key="2">
    <citation type="submission" date="2023-01" db="EMBL/GenBank/DDBJ databases">
        <title>Human gut microbiome strain richness.</title>
        <authorList>
            <person name="Chen-Liaw A."/>
        </authorList>
    </citation>
    <scope>NUCLEOTIDE SEQUENCE</scope>
    <source>
        <strain evidence="2">RTP21484st1_H11_RTP21484_190118</strain>
    </source>
</reference>
<keyword evidence="1" id="KW-0472">Membrane</keyword>
<keyword evidence="1" id="KW-0812">Transmembrane</keyword>
<dbReference type="EMBL" id="JAQMLA010000017">
    <property type="protein sequence ID" value="MDB8686592.1"/>
    <property type="molecule type" value="Genomic_DNA"/>
</dbReference>
<proteinExistence type="predicted"/>
<dbReference type="AlphaFoldDB" id="A0A6N3BYZ8"/>
<gene>
    <name evidence="2" type="ORF">PNW85_07875</name>
    <name evidence="3" type="ORF">RGLFYP36_00533</name>
</gene>
<sequence>MCSIYDNLRKGLGNVSKDRCIFIFLTLLSIFAGSYCCDIPALPGFEWFIHHSEFLKNISYSVVAAYIFYLVQYVISNYILGKKALKLLIPVRGWFAAKEGGSIDLKGQDVVLYETAIKGTLEQEKLYYRKKAAPFNRNRKIESIFSKSSYMR</sequence>
<accession>A0A6N3BYZ8</accession>
<protein>
    <submittedName>
        <fullName evidence="3">Uncharacterized protein</fullName>
    </submittedName>
</protein>
<evidence type="ECO:0000313" key="2">
    <source>
        <dbReference type="EMBL" id="MDB8686592.1"/>
    </source>
</evidence>